<dbReference type="NCBIfam" id="NF045485">
    <property type="entry name" value="FPPsyn"/>
    <property type="match status" value="1"/>
</dbReference>
<evidence type="ECO:0000256" key="8">
    <source>
        <dbReference type="ARBA" id="ARBA00023229"/>
    </source>
</evidence>
<evidence type="ECO:0000313" key="13">
    <source>
        <dbReference type="EMBL" id="MCC2167342.1"/>
    </source>
</evidence>
<protein>
    <recommendedName>
        <fullName evidence="4">Farnesyl diphosphate synthase</fullName>
        <ecNumber evidence="3">2.5.1.10</ecNumber>
    </recommendedName>
    <alternativeName>
        <fullName evidence="10">(2E,6E)-farnesyl diphosphate synthase</fullName>
    </alternativeName>
    <alternativeName>
        <fullName evidence="9">Geranyltranstransferase</fullName>
    </alternativeName>
</protein>
<sequence length="305" mass="33604">MNFKETLAEKTVHAEDVLTKYLPEEKGYQKKVIESMNYSVLAGGKRLRPILMEESFRLFGGNSAIVEPFMAALEMIHNYSLVHDDLPAMDNDEYRRGRKTTWNVYGEGMAVLAGDALLNKAFETAAEAFSMIGEAADIAARYAAVAKALQILANKAGIYGMIGGQCADICAEELPSDQVTKELLWYIHKNKTAALIEAALMIGAVLAGAPDEAVKKLEQAAENIGIAFQIQDDILDVTSSLEVLGKPVGSDEKNHKVTYVRLNGLEQSKKDVEALSEEALKILSSFDRRNEFLEDLVRALITREK</sequence>
<evidence type="ECO:0000256" key="5">
    <source>
        <dbReference type="ARBA" id="ARBA00022679"/>
    </source>
</evidence>
<reference evidence="13 14" key="1">
    <citation type="submission" date="2021-10" db="EMBL/GenBank/DDBJ databases">
        <title>Anaerobic single-cell dispensing facilitates the cultivation of human gut bacteria.</title>
        <authorList>
            <person name="Afrizal A."/>
        </authorList>
    </citation>
    <scope>NUCLEOTIDE SEQUENCE [LARGE SCALE GENOMIC DNA]</scope>
    <source>
        <strain evidence="13 14">CLA-AA-H244</strain>
    </source>
</reference>
<dbReference type="GO" id="GO:0004337">
    <property type="term" value="F:(2E,6E)-farnesyl diphosphate synthase activity"/>
    <property type="evidence" value="ECO:0007669"/>
    <property type="project" value="UniProtKB-EC"/>
</dbReference>
<dbReference type="PROSITE" id="PS00723">
    <property type="entry name" value="POLYPRENYL_SYNTHASE_1"/>
    <property type="match status" value="1"/>
</dbReference>
<dbReference type="Gene3D" id="1.10.600.10">
    <property type="entry name" value="Farnesyl Diphosphate Synthase"/>
    <property type="match status" value="1"/>
</dbReference>
<evidence type="ECO:0000256" key="10">
    <source>
        <dbReference type="ARBA" id="ARBA00032873"/>
    </source>
</evidence>
<evidence type="ECO:0000256" key="3">
    <source>
        <dbReference type="ARBA" id="ARBA00012439"/>
    </source>
</evidence>
<evidence type="ECO:0000256" key="12">
    <source>
        <dbReference type="RuleBase" id="RU004466"/>
    </source>
</evidence>
<dbReference type="SFLD" id="SFLDS00005">
    <property type="entry name" value="Isoprenoid_Synthase_Type_I"/>
    <property type="match status" value="1"/>
</dbReference>
<dbReference type="PANTHER" id="PTHR43281:SF1">
    <property type="entry name" value="FARNESYL DIPHOSPHATE SYNTHASE"/>
    <property type="match status" value="1"/>
</dbReference>
<dbReference type="SUPFAM" id="SSF48576">
    <property type="entry name" value="Terpenoid synthases"/>
    <property type="match status" value="1"/>
</dbReference>
<evidence type="ECO:0000256" key="4">
    <source>
        <dbReference type="ARBA" id="ARBA00015100"/>
    </source>
</evidence>
<dbReference type="CDD" id="cd00685">
    <property type="entry name" value="Trans_IPPS_HT"/>
    <property type="match status" value="1"/>
</dbReference>
<comment type="catalytic activity">
    <reaction evidence="11">
        <text>isopentenyl diphosphate + (2E)-geranyl diphosphate = (2E,6E)-farnesyl diphosphate + diphosphate</text>
        <dbReference type="Rhea" id="RHEA:19361"/>
        <dbReference type="ChEBI" id="CHEBI:33019"/>
        <dbReference type="ChEBI" id="CHEBI:58057"/>
        <dbReference type="ChEBI" id="CHEBI:128769"/>
        <dbReference type="ChEBI" id="CHEBI:175763"/>
        <dbReference type="EC" id="2.5.1.10"/>
    </reaction>
</comment>
<evidence type="ECO:0000313" key="14">
    <source>
        <dbReference type="Proteomes" id="UP001199355"/>
    </source>
</evidence>
<dbReference type="PROSITE" id="PS00444">
    <property type="entry name" value="POLYPRENYL_SYNTHASE_2"/>
    <property type="match status" value="1"/>
</dbReference>
<proteinExistence type="inferred from homology"/>
<keyword evidence="8" id="KW-0414">Isoprene biosynthesis</keyword>
<dbReference type="InterPro" id="IPR033749">
    <property type="entry name" value="Polyprenyl_synt_CS"/>
</dbReference>
<dbReference type="InterPro" id="IPR053378">
    <property type="entry name" value="Prenyl_diphosphate_synthase"/>
</dbReference>
<organism evidence="13 14">
    <name type="scientific">Gallintestinimicrobium propionicum</name>
    <dbReference type="NCBI Taxonomy" id="2981770"/>
    <lineage>
        <taxon>Bacteria</taxon>
        <taxon>Bacillati</taxon>
        <taxon>Bacillota</taxon>
        <taxon>Clostridia</taxon>
        <taxon>Lachnospirales</taxon>
        <taxon>Lachnospiraceae</taxon>
        <taxon>Gallintestinimicrobium</taxon>
    </lineage>
</organism>
<dbReference type="Proteomes" id="UP001199355">
    <property type="component" value="Unassembled WGS sequence"/>
</dbReference>
<keyword evidence="7" id="KW-0460">Magnesium</keyword>
<dbReference type="PANTHER" id="PTHR43281">
    <property type="entry name" value="FARNESYL DIPHOSPHATE SYNTHASE"/>
    <property type="match status" value="1"/>
</dbReference>
<evidence type="ECO:0000256" key="11">
    <source>
        <dbReference type="ARBA" id="ARBA00049399"/>
    </source>
</evidence>
<dbReference type="GO" id="GO:0046872">
    <property type="term" value="F:metal ion binding"/>
    <property type="evidence" value="ECO:0007669"/>
    <property type="project" value="UniProtKB-KW"/>
</dbReference>
<keyword evidence="6" id="KW-0479">Metal-binding</keyword>
<name>A0AAE3DME2_9FIRM</name>
<gene>
    <name evidence="13" type="ORF">LKD45_06475</name>
</gene>
<dbReference type="SFLD" id="SFLDG01017">
    <property type="entry name" value="Polyprenyl_Transferase_Like"/>
    <property type="match status" value="1"/>
</dbReference>
<dbReference type="EC" id="2.5.1.10" evidence="3"/>
<dbReference type="RefSeq" id="WP_308728056.1">
    <property type="nucleotide sequence ID" value="NZ_JAJEQF010000012.1"/>
</dbReference>
<keyword evidence="14" id="KW-1185">Reference proteome</keyword>
<dbReference type="GO" id="GO:0005737">
    <property type="term" value="C:cytoplasm"/>
    <property type="evidence" value="ECO:0007669"/>
    <property type="project" value="UniProtKB-ARBA"/>
</dbReference>
<comment type="similarity">
    <text evidence="2 12">Belongs to the FPP/GGPP synthase family.</text>
</comment>
<dbReference type="InterPro" id="IPR000092">
    <property type="entry name" value="Polyprenyl_synt"/>
</dbReference>
<dbReference type="GO" id="GO:0016114">
    <property type="term" value="P:terpenoid biosynthetic process"/>
    <property type="evidence" value="ECO:0007669"/>
    <property type="project" value="UniProtKB-ARBA"/>
</dbReference>
<keyword evidence="5 12" id="KW-0808">Transferase</keyword>
<dbReference type="FunFam" id="1.10.600.10:FF:000001">
    <property type="entry name" value="Geranylgeranyl diphosphate synthase"/>
    <property type="match status" value="1"/>
</dbReference>
<evidence type="ECO:0000256" key="7">
    <source>
        <dbReference type="ARBA" id="ARBA00022842"/>
    </source>
</evidence>
<dbReference type="EMBL" id="JAJEQF010000012">
    <property type="protein sequence ID" value="MCC2167342.1"/>
    <property type="molecule type" value="Genomic_DNA"/>
</dbReference>
<comment type="caution">
    <text evidence="13">The sequence shown here is derived from an EMBL/GenBank/DDBJ whole genome shotgun (WGS) entry which is preliminary data.</text>
</comment>
<accession>A0AAE3DME2</accession>
<dbReference type="Pfam" id="PF00348">
    <property type="entry name" value="polyprenyl_synt"/>
    <property type="match status" value="1"/>
</dbReference>
<evidence type="ECO:0000256" key="1">
    <source>
        <dbReference type="ARBA" id="ARBA00001946"/>
    </source>
</evidence>
<evidence type="ECO:0000256" key="9">
    <source>
        <dbReference type="ARBA" id="ARBA00032380"/>
    </source>
</evidence>
<evidence type="ECO:0000256" key="2">
    <source>
        <dbReference type="ARBA" id="ARBA00006706"/>
    </source>
</evidence>
<dbReference type="InterPro" id="IPR008949">
    <property type="entry name" value="Isoprenoid_synthase_dom_sf"/>
</dbReference>
<evidence type="ECO:0000256" key="6">
    <source>
        <dbReference type="ARBA" id="ARBA00022723"/>
    </source>
</evidence>
<comment type="cofactor">
    <cofactor evidence="1">
        <name>Mg(2+)</name>
        <dbReference type="ChEBI" id="CHEBI:18420"/>
    </cofactor>
</comment>
<dbReference type="AlphaFoldDB" id="A0AAE3DME2"/>